<dbReference type="InterPro" id="IPR001828">
    <property type="entry name" value="ANF_lig-bd_rcpt"/>
</dbReference>
<comment type="subcellular location">
    <subcellularLocation>
        <location evidence="1">Cell membrane</location>
        <topology evidence="1">Multi-pass membrane protein</topology>
    </subcellularLocation>
</comment>
<keyword evidence="11" id="KW-0807">Transducer</keyword>
<dbReference type="InterPro" id="IPR038550">
    <property type="entry name" value="GPCR_3_9-Cys_sf"/>
</dbReference>
<dbReference type="FunFam" id="3.40.50.2300:FF:000752">
    <property type="entry name" value="Uncharacterized protein"/>
    <property type="match status" value="1"/>
</dbReference>
<dbReference type="InterPro" id="IPR017979">
    <property type="entry name" value="GPCR_3_CS"/>
</dbReference>
<dbReference type="PRINTS" id="PR01535">
    <property type="entry name" value="VOMERONASL2R"/>
</dbReference>
<dbReference type="InterPro" id="IPR017978">
    <property type="entry name" value="GPCR_3_C"/>
</dbReference>
<accession>A0A8J0UP89</accession>
<dbReference type="GeneID" id="108710394"/>
<dbReference type="PANTHER" id="PTHR24061">
    <property type="entry name" value="CALCIUM-SENSING RECEPTOR-RELATED"/>
    <property type="match status" value="1"/>
</dbReference>
<sequence>MDGIFQPGEIIVGALLPLHIDRVYYPVSFRERPPRINCTIFHSENFQQLQALIFAVDEINSNPYILQNITLGFQVFDSCNVLQKDLQGTLQALTGYSWPIPNYRCLDSTLTAVIGPYVSTPSVMLAHLLGLLRYPQVSHSSTTSLLSNRKIFPSFFRTVPSDAFQSKGIAKLVLFFGWTWVGLLALDNDYGQVGIQLVKQQITKAGACVAFSETIVMSQPDRNAKHIVKVIKESTATTIIVFSLPIDLVPILEEMLRQNLYNKMLVGCHGWTASSLFSDGRYSKIVSGTIGLAFSSGTIQGFREFLNKANPFKGIAKHWLKILWEETFSCQFLDTTNVTDPQEVPTKECTGEESLENISNNYNDVLSLRRTYNIYTATYIVAKALEDLKSCNNGDDIFLDKKCLNILQFKPWQEELVKWLSAQSLLWYLMLDTLLLKYIKKVRIILNSGRELFFDENGDIPAIYDIVNRKLSPDGTIKQVKVGSYDSTAFFDQVLTINTSAIFWDTEDQQFLLCLTWLLRAPPFTEYNIQLKPELIIVQCFMPTGNSMDPLHTVVLRLILLELILALYIDEQVCHLQVSEIKGIIQPGDVMLGGLFTLHIDKVYQQVSFTEKPPGINCTTFHFETFQQLQAMIFAVNEINRNPDILPNTTLGFQMYDSCEVLQKELEGTLQILSGINWPIPNYRCLEVTPLAAVIGASSSTHSILVAHVLGLYRYPQVSYFSTSPLLSNHRIFPSFFRTVPSDAFQSQGLAKLVLHFGWTWVGLLATDNDYGQQGIQLINQEIIKAGACVAFTESIHTSQPDQNAHHIVRVMKESTATAIVVFSPTINLVPILEEMFIQNVTKKVLIASEAWSTSTLFSDGKFSEILSGTIGLALHSGRIPGFGEFIDKLHPSVSLGQYWVRLLWEKSFNCKFQDEKNLTDVSADSIKLCTGEEILGNIQNSFTDISSLRVTYNVYTAVHAVARALEDLKNCKAEQSPFSNQICPSISNFTPWQLLQYMGKVKVPLSSGSELTFDENGDPPAVYDIVNWKLKPDGTIKQVNIGSYDVTASFGQVFSINISAISWTGGQQVPLSVCSQSCSSGFRKANVKGKPTCCFQCIPCPQGEISNHTDSVDCAKCSWDEWPNLQKSKCLQKNIEYLSYEDPLGAALAATGVASFWVPVLILKIYIQYKTTPIVKANNYSLCCLLLLCLSLCFLCSLAFIGYPHPGKCLLRQAAFGLIFTLCVTCILAKTIMVVFAFMATKPGSKLRKWTSPLVSYIIIAIGFGLQFILCMSWLLKAPPFPEYNIQTKPGIIIIECNNGSATAFWCMLGYLGLLATVSFIVAFIARRLPDTFNEAKFITFSMLAFLIVWVSFIPASLSSQGKYTEAMEIFAILSSTWALVVCLFLPKCFIILFRPNMNSRKELMKKTSAPL</sequence>
<evidence type="ECO:0000256" key="8">
    <source>
        <dbReference type="ARBA" id="ARBA00023136"/>
    </source>
</evidence>
<evidence type="ECO:0000313" key="14">
    <source>
        <dbReference type="Proteomes" id="UP000186698"/>
    </source>
</evidence>
<feature type="domain" description="G-protein coupled receptors family 3 profile" evidence="13">
    <location>
        <begin position="1145"/>
        <end position="1409"/>
    </location>
</feature>
<dbReference type="Pfam" id="PF07562">
    <property type="entry name" value="NCD3G"/>
    <property type="match status" value="1"/>
</dbReference>
<keyword evidence="10" id="KW-0325">Glycoprotein</keyword>
<dbReference type="PROSITE" id="PS00981">
    <property type="entry name" value="G_PROTEIN_RECEP_F3_3"/>
    <property type="match status" value="1"/>
</dbReference>
<keyword evidence="5" id="KW-0732">Signal</keyword>
<evidence type="ECO:0000256" key="1">
    <source>
        <dbReference type="ARBA" id="ARBA00004651"/>
    </source>
</evidence>
<dbReference type="InterPro" id="IPR000068">
    <property type="entry name" value="GPCR_3_Ca_sens_rcpt-rel"/>
</dbReference>
<dbReference type="FunFam" id="3.40.50.2300:FF:000016">
    <property type="entry name" value="Taste 1 receptor member 2"/>
    <property type="match status" value="2"/>
</dbReference>
<dbReference type="Gene3D" id="2.10.50.30">
    <property type="entry name" value="GPCR, family 3, nine cysteines domain"/>
    <property type="match status" value="1"/>
</dbReference>
<protein>
    <submittedName>
        <fullName evidence="15">Extracellular calcium-sensing receptor</fullName>
    </submittedName>
</protein>
<gene>
    <name evidence="15" type="primary">LOC108710394</name>
</gene>
<dbReference type="Gene3D" id="3.40.50.2300">
    <property type="match status" value="4"/>
</dbReference>
<evidence type="ECO:0000256" key="10">
    <source>
        <dbReference type="ARBA" id="ARBA00023180"/>
    </source>
</evidence>
<proteinExistence type="inferred from homology"/>
<keyword evidence="7" id="KW-0297">G-protein coupled receptor</keyword>
<dbReference type="InterPro" id="IPR000337">
    <property type="entry name" value="GPCR_3"/>
</dbReference>
<dbReference type="Pfam" id="PF01094">
    <property type="entry name" value="ANF_receptor"/>
    <property type="match status" value="2"/>
</dbReference>
<feature type="transmembrane region" description="Helical" evidence="12">
    <location>
        <begin position="1371"/>
        <end position="1395"/>
    </location>
</feature>
<evidence type="ECO:0000256" key="5">
    <source>
        <dbReference type="ARBA" id="ARBA00022729"/>
    </source>
</evidence>
<dbReference type="InterPro" id="IPR011500">
    <property type="entry name" value="GPCR_3_9-Cys_dom"/>
</dbReference>
<feature type="transmembrane region" description="Helical" evidence="12">
    <location>
        <begin position="1339"/>
        <end position="1359"/>
    </location>
</feature>
<evidence type="ECO:0000256" key="7">
    <source>
        <dbReference type="ARBA" id="ARBA00023040"/>
    </source>
</evidence>
<keyword evidence="3" id="KW-1003">Cell membrane</keyword>
<dbReference type="PRINTS" id="PR00248">
    <property type="entry name" value="GPCRMGR"/>
</dbReference>
<dbReference type="PANTHER" id="PTHR24061:SF601">
    <property type="entry name" value="EXTRACELLULAR CALCIUM-SENSING RECEPTOR"/>
    <property type="match status" value="1"/>
</dbReference>
<evidence type="ECO:0000313" key="15">
    <source>
        <dbReference type="RefSeq" id="XP_018107018.2"/>
    </source>
</evidence>
<dbReference type="OrthoDB" id="5984008at2759"/>
<evidence type="ECO:0000256" key="11">
    <source>
        <dbReference type="ARBA" id="ARBA00023224"/>
    </source>
</evidence>
<evidence type="ECO:0000256" key="12">
    <source>
        <dbReference type="SAM" id="Phobius"/>
    </source>
</evidence>
<dbReference type="FunFam" id="3.40.50.2300:FF:000067">
    <property type="entry name" value="Olfactory receptor C family, h1"/>
    <property type="match status" value="1"/>
</dbReference>
<dbReference type="InterPro" id="IPR004073">
    <property type="entry name" value="GPCR_3_vmron_rcpt_2"/>
</dbReference>
<dbReference type="PROSITE" id="PS50259">
    <property type="entry name" value="G_PROTEIN_RECEP_F3_4"/>
    <property type="match status" value="1"/>
</dbReference>
<dbReference type="Proteomes" id="UP000186698">
    <property type="component" value="Chromosome 3L"/>
</dbReference>
<keyword evidence="14" id="KW-1185">Reference proteome</keyword>
<dbReference type="GO" id="GO:0004930">
    <property type="term" value="F:G protein-coupled receptor activity"/>
    <property type="evidence" value="ECO:0000318"/>
    <property type="project" value="GO_Central"/>
</dbReference>
<organism evidence="14 15">
    <name type="scientific">Xenopus laevis</name>
    <name type="common">African clawed frog</name>
    <dbReference type="NCBI Taxonomy" id="8355"/>
    <lineage>
        <taxon>Eukaryota</taxon>
        <taxon>Metazoa</taxon>
        <taxon>Chordata</taxon>
        <taxon>Craniata</taxon>
        <taxon>Vertebrata</taxon>
        <taxon>Euteleostomi</taxon>
        <taxon>Amphibia</taxon>
        <taxon>Batrachia</taxon>
        <taxon>Anura</taxon>
        <taxon>Pipoidea</taxon>
        <taxon>Pipidae</taxon>
        <taxon>Xenopodinae</taxon>
        <taxon>Xenopus</taxon>
        <taxon>Xenopus</taxon>
    </lineage>
</organism>
<evidence type="ECO:0000256" key="4">
    <source>
        <dbReference type="ARBA" id="ARBA00022692"/>
    </source>
</evidence>
<dbReference type="Pfam" id="PF00003">
    <property type="entry name" value="7tm_3"/>
    <property type="match status" value="1"/>
</dbReference>
<feature type="transmembrane region" description="Helical" evidence="12">
    <location>
        <begin position="1254"/>
        <end position="1277"/>
    </location>
</feature>
<comment type="similarity">
    <text evidence="2">Belongs to the G-protein coupled receptor 3 family.</text>
</comment>
<dbReference type="SUPFAM" id="SSF53822">
    <property type="entry name" value="Periplasmic binding protein-like I"/>
    <property type="match status" value="2"/>
</dbReference>
<evidence type="ECO:0000256" key="9">
    <source>
        <dbReference type="ARBA" id="ARBA00023170"/>
    </source>
</evidence>
<feature type="transmembrane region" description="Helical" evidence="12">
    <location>
        <begin position="1216"/>
        <end position="1242"/>
    </location>
</feature>
<keyword evidence="8 12" id="KW-0472">Membrane</keyword>
<evidence type="ECO:0000259" key="13">
    <source>
        <dbReference type="PROSITE" id="PS50259"/>
    </source>
</evidence>
<reference evidence="15" key="1">
    <citation type="submission" date="2025-08" db="UniProtKB">
        <authorList>
            <consortium name="RefSeq"/>
        </authorList>
    </citation>
    <scope>IDENTIFICATION</scope>
    <source>
        <strain evidence="15">J_2021</strain>
        <tissue evidence="15">Erythrocytes</tissue>
    </source>
</reference>
<name>A0A8J0UP89_XENLA</name>
<evidence type="ECO:0000256" key="3">
    <source>
        <dbReference type="ARBA" id="ARBA00022475"/>
    </source>
</evidence>
<feature type="transmembrane region" description="Helical" evidence="12">
    <location>
        <begin position="1145"/>
        <end position="1168"/>
    </location>
</feature>
<dbReference type="InterPro" id="IPR028082">
    <property type="entry name" value="Peripla_BP_I"/>
</dbReference>
<keyword evidence="6 12" id="KW-1133">Transmembrane helix</keyword>
<evidence type="ECO:0000256" key="2">
    <source>
        <dbReference type="ARBA" id="ARBA00007242"/>
    </source>
</evidence>
<feature type="transmembrane region" description="Helical" evidence="12">
    <location>
        <begin position="1304"/>
        <end position="1327"/>
    </location>
</feature>
<dbReference type="KEGG" id="xla:108710394"/>
<feature type="transmembrane region" description="Helical" evidence="12">
    <location>
        <begin position="1180"/>
        <end position="1204"/>
    </location>
</feature>
<dbReference type="GO" id="GO:0005886">
    <property type="term" value="C:plasma membrane"/>
    <property type="evidence" value="ECO:0000318"/>
    <property type="project" value="GO_Central"/>
</dbReference>
<dbReference type="FunFam" id="2.10.50.30:FF:000002">
    <property type="entry name" value="Vomeronasal 2 receptor, h1"/>
    <property type="match status" value="1"/>
</dbReference>
<keyword evidence="9 15" id="KW-0675">Receptor</keyword>
<dbReference type="RefSeq" id="XP_018107018.2">
    <property type="nucleotide sequence ID" value="XM_018251529.2"/>
</dbReference>
<keyword evidence="4 12" id="KW-0812">Transmembrane</keyword>
<evidence type="ECO:0000256" key="6">
    <source>
        <dbReference type="ARBA" id="ARBA00022989"/>
    </source>
</evidence>